<comment type="caution">
    <text evidence="2">The sequence shown here is derived from an EMBL/GenBank/DDBJ whole genome shotgun (WGS) entry which is preliminary data.</text>
</comment>
<dbReference type="PANTHER" id="PTHR30037:SF4">
    <property type="entry name" value="DNA-3-METHYLADENINE GLYCOSYLASE I"/>
    <property type="match status" value="1"/>
</dbReference>
<evidence type="ECO:0000313" key="2">
    <source>
        <dbReference type="EMBL" id="HGU53818.1"/>
    </source>
</evidence>
<dbReference type="SUPFAM" id="SSF48150">
    <property type="entry name" value="DNA-glycosylase"/>
    <property type="match status" value="1"/>
</dbReference>
<dbReference type="EMBL" id="DSZZ01000466">
    <property type="protein sequence ID" value="HGU53818.1"/>
    <property type="molecule type" value="Genomic_DNA"/>
</dbReference>
<dbReference type="InterPro" id="IPR011257">
    <property type="entry name" value="DNA_glycosylase"/>
</dbReference>
<organism evidence="2">
    <name type="scientific">Fervidobacterium pennivorans</name>
    <dbReference type="NCBI Taxonomy" id="93466"/>
    <lineage>
        <taxon>Bacteria</taxon>
        <taxon>Thermotogati</taxon>
        <taxon>Thermotogota</taxon>
        <taxon>Thermotogae</taxon>
        <taxon>Thermotogales</taxon>
        <taxon>Fervidobacteriaceae</taxon>
        <taxon>Fervidobacterium</taxon>
    </lineage>
</organism>
<dbReference type="InterPro" id="IPR052891">
    <property type="entry name" value="DNA-3mA_glycosylase"/>
</dbReference>
<dbReference type="GO" id="GO:0006284">
    <property type="term" value="P:base-excision repair"/>
    <property type="evidence" value="ECO:0007669"/>
    <property type="project" value="InterPro"/>
</dbReference>
<keyword evidence="1" id="KW-0812">Transmembrane</keyword>
<dbReference type="PANTHER" id="PTHR30037">
    <property type="entry name" value="DNA-3-METHYLADENINE GLYCOSYLASE 1"/>
    <property type="match status" value="1"/>
</dbReference>
<sequence length="208" mass="23813">MPKSKELLKEIYALIVKSLEKTTPSIRKDIDYYRSPNADYHGWTDDDFLESMAEVIYAAVPPYDWDKLELKWDAIKEAFLNFNVSKVANFTKKDVERIMKMPDIVHNRRNIEWIIQNAKKMQEIIQEYGSFKNLFFSRYSSSFSTVSGLRLSSCAISFTPLPCSTSAIISLFLLLIAGFSSASLTSTFSFIFDSRLVFSAIFISISNS</sequence>
<accession>A0A7V4KET5</accession>
<protein>
    <submittedName>
        <fullName evidence="2">Uncharacterized protein</fullName>
    </submittedName>
</protein>
<dbReference type="Pfam" id="PF03352">
    <property type="entry name" value="Adenine_glyco"/>
    <property type="match status" value="1"/>
</dbReference>
<dbReference type="GO" id="GO:0008725">
    <property type="term" value="F:DNA-3-methyladenine glycosylase activity"/>
    <property type="evidence" value="ECO:0007669"/>
    <property type="project" value="InterPro"/>
</dbReference>
<dbReference type="Gene3D" id="1.10.340.30">
    <property type="entry name" value="Hypothetical protein, domain 2"/>
    <property type="match status" value="1"/>
</dbReference>
<proteinExistence type="predicted"/>
<dbReference type="InterPro" id="IPR005019">
    <property type="entry name" value="Adenine_glyco"/>
</dbReference>
<evidence type="ECO:0000256" key="1">
    <source>
        <dbReference type="SAM" id="Phobius"/>
    </source>
</evidence>
<reference evidence="2" key="1">
    <citation type="journal article" date="2020" name="mSystems">
        <title>Genome- and Community-Level Interaction Insights into Carbon Utilization and Element Cycling Functions of Hydrothermarchaeota in Hydrothermal Sediment.</title>
        <authorList>
            <person name="Zhou Z."/>
            <person name="Liu Y."/>
            <person name="Xu W."/>
            <person name="Pan J."/>
            <person name="Luo Z.H."/>
            <person name="Li M."/>
        </authorList>
    </citation>
    <scope>NUCLEOTIDE SEQUENCE [LARGE SCALE GENOMIC DNA]</scope>
    <source>
        <strain evidence="2">SpSt-61</strain>
    </source>
</reference>
<keyword evidence="1" id="KW-0472">Membrane</keyword>
<keyword evidence="1" id="KW-1133">Transmembrane helix</keyword>
<dbReference type="AlphaFoldDB" id="A0A7V4KET5"/>
<feature type="transmembrane region" description="Helical" evidence="1">
    <location>
        <begin position="167"/>
        <end position="192"/>
    </location>
</feature>
<gene>
    <name evidence="2" type="ORF">ENT78_09920</name>
</gene>
<name>A0A7V4KET5_FERPE</name>